<feature type="region of interest" description="Disordered" evidence="6">
    <location>
        <begin position="273"/>
        <end position="303"/>
    </location>
</feature>
<keyword evidence="10" id="KW-1185">Reference proteome</keyword>
<dbReference type="EMBL" id="JH993130">
    <property type="protein sequence ID" value="EKX33771.1"/>
    <property type="molecule type" value="Genomic_DNA"/>
</dbReference>
<dbReference type="STRING" id="905079.L1IC19"/>
<dbReference type="PROSITE" id="PS00674">
    <property type="entry name" value="AAA"/>
    <property type="match status" value="1"/>
</dbReference>
<dbReference type="PANTHER" id="PTHR23077:SF171">
    <property type="entry name" value="NUCLEAR VALOSIN-CONTAINING PROTEIN-LIKE"/>
    <property type="match status" value="1"/>
</dbReference>
<dbReference type="FunFam" id="3.40.50.300:FF:000149">
    <property type="entry name" value="Nuclear valosin-containing protein-like"/>
    <property type="match status" value="1"/>
</dbReference>
<keyword evidence="4 5" id="KW-0067">ATP-binding</keyword>
<protein>
    <recommendedName>
        <fullName evidence="7">AAA+ ATPase domain-containing protein</fullName>
    </recommendedName>
</protein>
<name>L1IC19_GUITC</name>
<reference evidence="10" key="2">
    <citation type="submission" date="2012-11" db="EMBL/GenBank/DDBJ databases">
        <authorList>
            <person name="Kuo A."/>
            <person name="Curtis B.A."/>
            <person name="Tanifuji G."/>
            <person name="Burki F."/>
            <person name="Gruber A."/>
            <person name="Irimia M."/>
            <person name="Maruyama S."/>
            <person name="Arias M.C."/>
            <person name="Ball S.G."/>
            <person name="Gile G.H."/>
            <person name="Hirakawa Y."/>
            <person name="Hopkins J.F."/>
            <person name="Rensing S.A."/>
            <person name="Schmutz J."/>
            <person name="Symeonidi A."/>
            <person name="Elias M."/>
            <person name="Eveleigh R.J."/>
            <person name="Herman E.K."/>
            <person name="Klute M.J."/>
            <person name="Nakayama T."/>
            <person name="Obornik M."/>
            <person name="Reyes-Prieto A."/>
            <person name="Armbrust E.V."/>
            <person name="Aves S.J."/>
            <person name="Beiko R.G."/>
            <person name="Coutinho P."/>
            <person name="Dacks J.B."/>
            <person name="Durnford D.G."/>
            <person name="Fast N.M."/>
            <person name="Green B.R."/>
            <person name="Grisdale C."/>
            <person name="Hempe F."/>
            <person name="Henrissat B."/>
            <person name="Hoppner M.P."/>
            <person name="Ishida K.-I."/>
            <person name="Kim E."/>
            <person name="Koreny L."/>
            <person name="Kroth P.G."/>
            <person name="Liu Y."/>
            <person name="Malik S.-B."/>
            <person name="Maier U.G."/>
            <person name="McRose D."/>
            <person name="Mock T."/>
            <person name="Neilson J.A."/>
            <person name="Onodera N.T."/>
            <person name="Poole A.M."/>
            <person name="Pritham E.J."/>
            <person name="Richards T.A."/>
            <person name="Rocap G."/>
            <person name="Roy S.W."/>
            <person name="Sarai C."/>
            <person name="Schaack S."/>
            <person name="Shirato S."/>
            <person name="Slamovits C.H."/>
            <person name="Spencer D.F."/>
            <person name="Suzuki S."/>
            <person name="Worden A.Z."/>
            <person name="Zauner S."/>
            <person name="Barry K."/>
            <person name="Bell C."/>
            <person name="Bharti A.K."/>
            <person name="Crow J.A."/>
            <person name="Grimwood J."/>
            <person name="Kramer R."/>
            <person name="Lindquist E."/>
            <person name="Lucas S."/>
            <person name="Salamov A."/>
            <person name="McFadden G.I."/>
            <person name="Lane C.E."/>
            <person name="Keeling P.J."/>
            <person name="Gray M.W."/>
            <person name="Grigoriev I.V."/>
            <person name="Archibald J.M."/>
        </authorList>
    </citation>
    <scope>NUCLEOTIDE SEQUENCE</scope>
    <source>
        <strain evidence="10">CCMP2712</strain>
    </source>
</reference>
<dbReference type="PaxDb" id="55529-EKX33771"/>
<dbReference type="GO" id="GO:0003723">
    <property type="term" value="F:RNA binding"/>
    <property type="evidence" value="ECO:0007669"/>
    <property type="project" value="TreeGrafter"/>
</dbReference>
<dbReference type="GO" id="GO:0005524">
    <property type="term" value="F:ATP binding"/>
    <property type="evidence" value="ECO:0007669"/>
    <property type="project" value="UniProtKB-KW"/>
</dbReference>
<evidence type="ECO:0000313" key="10">
    <source>
        <dbReference type="Proteomes" id="UP000011087"/>
    </source>
</evidence>
<dbReference type="FunFam" id="1.10.8.60:FF:000081">
    <property type="entry name" value="AAA family ATPase/60S ribosome export protein"/>
    <property type="match status" value="1"/>
</dbReference>
<dbReference type="InterPro" id="IPR041569">
    <property type="entry name" value="AAA_lid_3"/>
</dbReference>
<evidence type="ECO:0000259" key="7">
    <source>
        <dbReference type="SMART" id="SM00382"/>
    </source>
</evidence>
<dbReference type="FunFam" id="3.40.50.300:FF:000365">
    <property type="entry name" value="Ribosome biogenesis ATPase RIX7"/>
    <property type="match status" value="1"/>
</dbReference>
<proteinExistence type="inferred from homology"/>
<dbReference type="GeneID" id="17290502"/>
<dbReference type="InterPro" id="IPR050168">
    <property type="entry name" value="AAA_ATPase_domain"/>
</dbReference>
<feature type="domain" description="AAA+ ATPase" evidence="7">
    <location>
        <begin position="62"/>
        <end position="209"/>
    </location>
</feature>
<dbReference type="GO" id="GO:0016887">
    <property type="term" value="F:ATP hydrolysis activity"/>
    <property type="evidence" value="ECO:0007669"/>
    <property type="project" value="InterPro"/>
</dbReference>
<dbReference type="PANTHER" id="PTHR23077">
    <property type="entry name" value="AAA-FAMILY ATPASE"/>
    <property type="match status" value="1"/>
</dbReference>
<dbReference type="GO" id="GO:0042254">
    <property type="term" value="P:ribosome biogenesis"/>
    <property type="evidence" value="ECO:0007669"/>
    <property type="project" value="TreeGrafter"/>
</dbReference>
<dbReference type="InterPro" id="IPR003593">
    <property type="entry name" value="AAA+_ATPase"/>
</dbReference>
<evidence type="ECO:0000256" key="4">
    <source>
        <dbReference type="ARBA" id="ARBA00022840"/>
    </source>
</evidence>
<evidence type="ECO:0000256" key="1">
    <source>
        <dbReference type="ARBA" id="ARBA00004229"/>
    </source>
</evidence>
<evidence type="ECO:0000313" key="8">
    <source>
        <dbReference type="EMBL" id="EKX33771.1"/>
    </source>
</evidence>
<sequence length="655" mass="71332">MTEKPARRRESGRIASNSKTAEIPSIRFRDLGGIESILQQVRELVEYPLAHPEIYAHLGVEPPRGVLLHGPPGSGKSMLAGALAAEMHECGVTYFKISAPEVVSGMSAGESEETIRDLFNSAKAAAPALIFIDEIDAITPKRENAQREMERRIVAQLLTCMDDLGTHASSSDIPKTVIVIGATNRPDALDSALRRAGRFDREICMGVPDEPARLSILRVLTSRLRLSGDFNLEEIARRTPGYVGADLAALSKEAAAIAINRIFQTVLVPREPMNNAERAKEEEGKEEKEGGGDGEGGAAGEASEMSGANKLLNKFTPLTSEELEPLALTMSDFEKAVERVQPSAKREGFATVPDVTWEDVGSLGEVREELELSICEPILHPQKFSLLGLSAPTGVLLYGPPGCGKTLVAKAVARESGANFISVKGPELLNKFVGESERAVRQLFQRASASAPCVVFFDELDALCPKRGGEGGVASERVVNQLLTEMDGLNARRSVFVIAATNRPDMIDAAMLRPGRLDKLLYVRLPKHPERLAILRTIARKMPIDETVKLDEVAKDRRTEGFSGADLAALLREAAMSALREDLEKERREGRKGKEGKEEAASESRLSVQQKHIERALSCVLPSVSPKDEQRYELMASRLRQSRAHVNAEGEEAKS</sequence>
<reference evidence="9" key="3">
    <citation type="submission" date="2016-03" db="UniProtKB">
        <authorList>
            <consortium name="EnsemblProtists"/>
        </authorList>
    </citation>
    <scope>IDENTIFICATION</scope>
</reference>
<dbReference type="InterPro" id="IPR027417">
    <property type="entry name" value="P-loop_NTPase"/>
</dbReference>
<evidence type="ECO:0000256" key="3">
    <source>
        <dbReference type="ARBA" id="ARBA00022741"/>
    </source>
</evidence>
<dbReference type="eggNOG" id="KOG0733">
    <property type="taxonomic scope" value="Eukaryota"/>
</dbReference>
<evidence type="ECO:0000256" key="2">
    <source>
        <dbReference type="ARBA" id="ARBA00006914"/>
    </source>
</evidence>
<feature type="compositionally biased region" description="Basic and acidic residues" evidence="6">
    <location>
        <begin position="277"/>
        <end position="291"/>
    </location>
</feature>
<dbReference type="Gene3D" id="1.10.8.60">
    <property type="match status" value="2"/>
</dbReference>
<feature type="region of interest" description="Disordered" evidence="6">
    <location>
        <begin position="583"/>
        <end position="609"/>
    </location>
</feature>
<evidence type="ECO:0000313" key="9">
    <source>
        <dbReference type="EnsemblProtists" id="EKX33771"/>
    </source>
</evidence>
<dbReference type="GO" id="GO:1990275">
    <property type="term" value="F:preribosome binding"/>
    <property type="evidence" value="ECO:0007669"/>
    <property type="project" value="TreeGrafter"/>
</dbReference>
<dbReference type="InterPro" id="IPR003960">
    <property type="entry name" value="ATPase_AAA_CS"/>
</dbReference>
<evidence type="ECO:0000256" key="5">
    <source>
        <dbReference type="RuleBase" id="RU003651"/>
    </source>
</evidence>
<comment type="subcellular location">
    <subcellularLocation>
        <location evidence="1">Plastid</location>
        <location evidence="1">Chloroplast</location>
    </subcellularLocation>
</comment>
<dbReference type="AlphaFoldDB" id="L1IC19"/>
<dbReference type="GO" id="GO:0005634">
    <property type="term" value="C:nucleus"/>
    <property type="evidence" value="ECO:0007669"/>
    <property type="project" value="TreeGrafter"/>
</dbReference>
<feature type="domain" description="AAA+ ATPase" evidence="7">
    <location>
        <begin position="391"/>
        <end position="527"/>
    </location>
</feature>
<evidence type="ECO:0000256" key="6">
    <source>
        <dbReference type="SAM" id="MobiDB-lite"/>
    </source>
</evidence>
<dbReference type="OMA" id="GLWSTHR"/>
<dbReference type="Pfam" id="PF00004">
    <property type="entry name" value="AAA"/>
    <property type="match status" value="2"/>
</dbReference>
<dbReference type="GO" id="GO:0009507">
    <property type="term" value="C:chloroplast"/>
    <property type="evidence" value="ECO:0007669"/>
    <property type="project" value="UniProtKB-SubCell"/>
</dbReference>
<feature type="compositionally biased region" description="Basic and acidic residues" evidence="6">
    <location>
        <begin position="583"/>
        <end position="602"/>
    </location>
</feature>
<organism evidence="8">
    <name type="scientific">Guillardia theta (strain CCMP2712)</name>
    <name type="common">Cryptophyte</name>
    <dbReference type="NCBI Taxonomy" id="905079"/>
    <lineage>
        <taxon>Eukaryota</taxon>
        <taxon>Cryptophyceae</taxon>
        <taxon>Pyrenomonadales</taxon>
        <taxon>Geminigeraceae</taxon>
        <taxon>Guillardia</taxon>
    </lineage>
</organism>
<dbReference type="RefSeq" id="XP_005820751.1">
    <property type="nucleotide sequence ID" value="XM_005820694.1"/>
</dbReference>
<dbReference type="SUPFAM" id="SSF52540">
    <property type="entry name" value="P-loop containing nucleoside triphosphate hydrolases"/>
    <property type="match status" value="2"/>
</dbReference>
<dbReference type="Pfam" id="PF17862">
    <property type="entry name" value="AAA_lid_3"/>
    <property type="match status" value="2"/>
</dbReference>
<comment type="similarity">
    <text evidence="2 5">Belongs to the AAA ATPase family.</text>
</comment>
<reference evidence="8 10" key="1">
    <citation type="journal article" date="2012" name="Nature">
        <title>Algal genomes reveal evolutionary mosaicism and the fate of nucleomorphs.</title>
        <authorList>
            <consortium name="DOE Joint Genome Institute"/>
            <person name="Curtis B.A."/>
            <person name="Tanifuji G."/>
            <person name="Burki F."/>
            <person name="Gruber A."/>
            <person name="Irimia M."/>
            <person name="Maruyama S."/>
            <person name="Arias M.C."/>
            <person name="Ball S.G."/>
            <person name="Gile G.H."/>
            <person name="Hirakawa Y."/>
            <person name="Hopkins J.F."/>
            <person name="Kuo A."/>
            <person name="Rensing S.A."/>
            <person name="Schmutz J."/>
            <person name="Symeonidi A."/>
            <person name="Elias M."/>
            <person name="Eveleigh R.J."/>
            <person name="Herman E.K."/>
            <person name="Klute M.J."/>
            <person name="Nakayama T."/>
            <person name="Obornik M."/>
            <person name="Reyes-Prieto A."/>
            <person name="Armbrust E.V."/>
            <person name="Aves S.J."/>
            <person name="Beiko R.G."/>
            <person name="Coutinho P."/>
            <person name="Dacks J.B."/>
            <person name="Durnford D.G."/>
            <person name="Fast N.M."/>
            <person name="Green B.R."/>
            <person name="Grisdale C.J."/>
            <person name="Hempel F."/>
            <person name="Henrissat B."/>
            <person name="Hoppner M.P."/>
            <person name="Ishida K."/>
            <person name="Kim E."/>
            <person name="Koreny L."/>
            <person name="Kroth P.G."/>
            <person name="Liu Y."/>
            <person name="Malik S.B."/>
            <person name="Maier U.G."/>
            <person name="McRose D."/>
            <person name="Mock T."/>
            <person name="Neilson J.A."/>
            <person name="Onodera N.T."/>
            <person name="Poole A.M."/>
            <person name="Pritham E.J."/>
            <person name="Richards T.A."/>
            <person name="Rocap G."/>
            <person name="Roy S.W."/>
            <person name="Sarai C."/>
            <person name="Schaack S."/>
            <person name="Shirato S."/>
            <person name="Slamovits C.H."/>
            <person name="Spencer D.F."/>
            <person name="Suzuki S."/>
            <person name="Worden A.Z."/>
            <person name="Zauner S."/>
            <person name="Barry K."/>
            <person name="Bell C."/>
            <person name="Bharti A.K."/>
            <person name="Crow J.A."/>
            <person name="Grimwood J."/>
            <person name="Kramer R."/>
            <person name="Lindquist E."/>
            <person name="Lucas S."/>
            <person name="Salamov A."/>
            <person name="McFadden G.I."/>
            <person name="Lane C.E."/>
            <person name="Keeling P.J."/>
            <person name="Gray M.W."/>
            <person name="Grigoriev I.V."/>
            <person name="Archibald J.M."/>
        </authorList>
    </citation>
    <scope>NUCLEOTIDE SEQUENCE</scope>
    <source>
        <strain evidence="8 10">CCMP2712</strain>
    </source>
</reference>
<dbReference type="HOGENOM" id="CLU_000688_8_4_1"/>
<dbReference type="Gene3D" id="3.40.50.300">
    <property type="entry name" value="P-loop containing nucleotide triphosphate hydrolases"/>
    <property type="match status" value="2"/>
</dbReference>
<accession>L1IC19</accession>
<dbReference type="EnsemblProtists" id="EKX33771">
    <property type="protein sequence ID" value="EKX33771"/>
    <property type="gene ID" value="GUITHDRAFT_81158"/>
</dbReference>
<gene>
    <name evidence="8" type="ORF">GUITHDRAFT_81158</name>
</gene>
<dbReference type="KEGG" id="gtt:GUITHDRAFT_81158"/>
<keyword evidence="3 5" id="KW-0547">Nucleotide-binding</keyword>
<dbReference type="SMART" id="SM00382">
    <property type="entry name" value="AAA"/>
    <property type="match status" value="2"/>
</dbReference>
<dbReference type="Proteomes" id="UP000011087">
    <property type="component" value="Unassembled WGS sequence"/>
</dbReference>
<dbReference type="InterPro" id="IPR003959">
    <property type="entry name" value="ATPase_AAA_core"/>
</dbReference>
<dbReference type="OrthoDB" id="27435at2759"/>